<dbReference type="GO" id="GO:0022857">
    <property type="term" value="F:transmembrane transporter activity"/>
    <property type="evidence" value="ECO:0007669"/>
    <property type="project" value="InterPro"/>
</dbReference>
<dbReference type="InterPro" id="IPR058627">
    <property type="entry name" value="MdtA-like_C"/>
</dbReference>
<dbReference type="Gene3D" id="2.40.30.170">
    <property type="match status" value="1"/>
</dbReference>
<dbReference type="Gene3D" id="1.10.287.470">
    <property type="entry name" value="Helix hairpin bin"/>
    <property type="match status" value="1"/>
</dbReference>
<gene>
    <name evidence="7" type="ORF">HF882_02645</name>
</gene>
<dbReference type="Pfam" id="PF25944">
    <property type="entry name" value="Beta-barrel_RND"/>
    <property type="match status" value="1"/>
</dbReference>
<organism evidence="7 8">
    <name type="scientific">Victivallis vadensis</name>
    <dbReference type="NCBI Taxonomy" id="172901"/>
    <lineage>
        <taxon>Bacteria</taxon>
        <taxon>Pseudomonadati</taxon>
        <taxon>Lentisphaerota</taxon>
        <taxon>Lentisphaeria</taxon>
        <taxon>Victivallales</taxon>
        <taxon>Victivallaceae</taxon>
        <taxon>Victivallis</taxon>
    </lineage>
</organism>
<evidence type="ECO:0000256" key="2">
    <source>
        <dbReference type="ARBA" id="ARBA00009477"/>
    </source>
</evidence>
<dbReference type="Proteomes" id="UP000576225">
    <property type="component" value="Unassembled WGS sequence"/>
</dbReference>
<accession>A0A848ATN2</accession>
<dbReference type="GO" id="GO:0030313">
    <property type="term" value="C:cell envelope"/>
    <property type="evidence" value="ECO:0007669"/>
    <property type="project" value="UniProtKB-SubCell"/>
</dbReference>
<evidence type="ECO:0000313" key="7">
    <source>
        <dbReference type="EMBL" id="NMD85477.1"/>
    </source>
</evidence>
<dbReference type="InterPro" id="IPR058624">
    <property type="entry name" value="MdtA-like_HH"/>
</dbReference>
<comment type="caution">
    <text evidence="7">The sequence shown here is derived from an EMBL/GenBank/DDBJ whole genome shotgun (WGS) entry which is preliminary data.</text>
</comment>
<dbReference type="EMBL" id="JABAEW010000003">
    <property type="protein sequence ID" value="NMD85477.1"/>
    <property type="molecule type" value="Genomic_DNA"/>
</dbReference>
<dbReference type="Gene3D" id="2.40.420.20">
    <property type="match status" value="1"/>
</dbReference>
<dbReference type="Pfam" id="PF25967">
    <property type="entry name" value="RND-MFP_C"/>
    <property type="match status" value="1"/>
</dbReference>
<dbReference type="AlphaFoldDB" id="A0A848ATN2"/>
<proteinExistence type="inferred from homology"/>
<dbReference type="Pfam" id="PF25876">
    <property type="entry name" value="HH_MFP_RND"/>
    <property type="match status" value="1"/>
</dbReference>
<feature type="domain" description="Multidrug resistance protein MdtA-like beta-barrel" evidence="5">
    <location>
        <begin position="213"/>
        <end position="295"/>
    </location>
</feature>
<dbReference type="SUPFAM" id="SSF111369">
    <property type="entry name" value="HlyD-like secretion proteins"/>
    <property type="match status" value="1"/>
</dbReference>
<feature type="domain" description="Multidrug resistance protein MdtA-like barrel-sandwich hybrid" evidence="4">
    <location>
        <begin position="68"/>
        <end position="202"/>
    </location>
</feature>
<dbReference type="RefSeq" id="WP_168961498.1">
    <property type="nucleotide sequence ID" value="NZ_JABAEW010000003.1"/>
</dbReference>
<dbReference type="GO" id="GO:0005886">
    <property type="term" value="C:plasma membrane"/>
    <property type="evidence" value="ECO:0007669"/>
    <property type="project" value="TreeGrafter"/>
</dbReference>
<dbReference type="InterPro" id="IPR006143">
    <property type="entry name" value="RND_pump_MFP"/>
</dbReference>
<dbReference type="InterPro" id="IPR058626">
    <property type="entry name" value="MdtA-like_b-barrel"/>
</dbReference>
<protein>
    <submittedName>
        <fullName evidence="7">Efflux RND transporter periplasmic adaptor subunit</fullName>
    </submittedName>
</protein>
<dbReference type="Gene3D" id="2.40.50.100">
    <property type="match status" value="1"/>
</dbReference>
<comment type="similarity">
    <text evidence="2">Belongs to the membrane fusion protein (MFP) (TC 8.A.1) family.</text>
</comment>
<reference evidence="7 8" key="1">
    <citation type="submission" date="2020-04" db="EMBL/GenBank/DDBJ databases">
        <authorList>
            <person name="Hitch T.C.A."/>
            <person name="Wylensek D."/>
            <person name="Clavel T."/>
        </authorList>
    </citation>
    <scope>NUCLEOTIDE SEQUENCE [LARGE SCALE GENOMIC DNA]</scope>
    <source>
        <strain evidence="7 8">COR2-253-APC-1A</strain>
    </source>
</reference>
<sequence length="376" mass="41030">MRKILFSLRSIEIPLPVVLAAFALNLAAQEPGEIGKTALKTTVPVGTVTEKENMESGNYTGVVLSPQIVRIVPRVSGELLEIGFRDGDRIEKGQMLYRLDDIKYQAAVRNAEAQVAQCKAKVSYSRKSYERNSTLYERQAVSKDTWENAKSTLDSDLASQKAAEADLVSARQDLKDCTISAPIDGIVAATNYTVGNYLTPSSGTLITLFQVDPVRVRFSISTRDFLSRFGTLHNLKENAQISVTLPDGTSFPTAGKVELMNYEANQNTDTVQIYALFDNPDAKLIPNSTVTVNLTRKNGKKSPAVPLSAVLHDAAGAYVWQLGEGNQAKKQRIVLGNADGDSQIILAGLKAGDRIVTDGTHKVIEGMEIEPDKRER</sequence>
<name>A0A848ATN2_9BACT</name>
<evidence type="ECO:0000259" key="4">
    <source>
        <dbReference type="Pfam" id="PF25917"/>
    </source>
</evidence>
<evidence type="ECO:0000313" key="8">
    <source>
        <dbReference type="Proteomes" id="UP000576225"/>
    </source>
</evidence>
<feature type="domain" description="Multidrug resistance protein MdtA-like C-terminal permuted SH3" evidence="6">
    <location>
        <begin position="305"/>
        <end position="361"/>
    </location>
</feature>
<dbReference type="GO" id="GO:0046677">
    <property type="term" value="P:response to antibiotic"/>
    <property type="evidence" value="ECO:0007669"/>
    <property type="project" value="TreeGrafter"/>
</dbReference>
<evidence type="ECO:0000259" key="5">
    <source>
        <dbReference type="Pfam" id="PF25944"/>
    </source>
</evidence>
<dbReference type="InterPro" id="IPR058625">
    <property type="entry name" value="MdtA-like_BSH"/>
</dbReference>
<evidence type="ECO:0000256" key="1">
    <source>
        <dbReference type="ARBA" id="ARBA00004196"/>
    </source>
</evidence>
<feature type="domain" description="Multidrug resistance protein MdtA-like alpha-helical hairpin" evidence="3">
    <location>
        <begin position="109"/>
        <end position="175"/>
    </location>
</feature>
<comment type="subcellular location">
    <subcellularLocation>
        <location evidence="1">Cell envelope</location>
    </subcellularLocation>
</comment>
<dbReference type="NCBIfam" id="TIGR01730">
    <property type="entry name" value="RND_mfp"/>
    <property type="match status" value="1"/>
</dbReference>
<dbReference type="Pfam" id="PF25917">
    <property type="entry name" value="BSH_RND"/>
    <property type="match status" value="1"/>
</dbReference>
<evidence type="ECO:0000259" key="3">
    <source>
        <dbReference type="Pfam" id="PF25876"/>
    </source>
</evidence>
<evidence type="ECO:0000259" key="6">
    <source>
        <dbReference type="Pfam" id="PF25967"/>
    </source>
</evidence>
<dbReference type="PANTHER" id="PTHR30158">
    <property type="entry name" value="ACRA/E-RELATED COMPONENT OF DRUG EFFLUX TRANSPORTER"/>
    <property type="match status" value="1"/>
</dbReference>